<reference evidence="1" key="1">
    <citation type="submission" date="2021-02" db="EMBL/GenBank/DDBJ databases">
        <authorList>
            <person name="Nowell W R."/>
        </authorList>
    </citation>
    <scope>NUCLEOTIDE SEQUENCE</scope>
</reference>
<dbReference type="EMBL" id="CAJOBI010232435">
    <property type="protein sequence ID" value="CAF5067670.1"/>
    <property type="molecule type" value="Genomic_DNA"/>
</dbReference>
<organism evidence="1 2">
    <name type="scientific">Rotaria magnacalcarata</name>
    <dbReference type="NCBI Taxonomy" id="392030"/>
    <lineage>
        <taxon>Eukaryota</taxon>
        <taxon>Metazoa</taxon>
        <taxon>Spiralia</taxon>
        <taxon>Gnathifera</taxon>
        <taxon>Rotifera</taxon>
        <taxon>Eurotatoria</taxon>
        <taxon>Bdelloidea</taxon>
        <taxon>Philodinida</taxon>
        <taxon>Philodinidae</taxon>
        <taxon>Rotaria</taxon>
    </lineage>
</organism>
<feature type="non-terminal residue" evidence="1">
    <location>
        <position position="70"/>
    </location>
</feature>
<evidence type="ECO:0000313" key="1">
    <source>
        <dbReference type="EMBL" id="CAF5067670.1"/>
    </source>
</evidence>
<dbReference type="AlphaFoldDB" id="A0A8S3E9R6"/>
<proteinExistence type="predicted"/>
<name>A0A8S3E9R6_9BILA</name>
<accession>A0A8S3E9R6</accession>
<gene>
    <name evidence="1" type="ORF">SMN809_LOCUS60114</name>
</gene>
<sequence length="70" mass="7901">ACEEALTAFTQSLHREPEILEKHLPHTSVVVLPTKATEETDLLKDSNATCILCEYTMKILSNYIHQNSTE</sequence>
<evidence type="ECO:0000313" key="2">
    <source>
        <dbReference type="Proteomes" id="UP000676336"/>
    </source>
</evidence>
<comment type="caution">
    <text evidence="1">The sequence shown here is derived from an EMBL/GenBank/DDBJ whole genome shotgun (WGS) entry which is preliminary data.</text>
</comment>
<protein>
    <submittedName>
        <fullName evidence="1">Uncharacterized protein</fullName>
    </submittedName>
</protein>
<feature type="non-terminal residue" evidence="1">
    <location>
        <position position="1"/>
    </location>
</feature>
<dbReference type="Proteomes" id="UP000676336">
    <property type="component" value="Unassembled WGS sequence"/>
</dbReference>